<keyword evidence="4" id="KW-0436">Ligase</keyword>
<dbReference type="EMBL" id="BAAADE010000006">
    <property type="protein sequence ID" value="GAA0609300.1"/>
    <property type="molecule type" value="Genomic_DNA"/>
</dbReference>
<dbReference type="PANTHER" id="PTHR22754">
    <property type="entry name" value="DISCO-INTERACTING PROTEIN 2 DIP2 -RELATED"/>
    <property type="match status" value="1"/>
</dbReference>
<gene>
    <name evidence="4" type="ORF">GCM10008943_26130</name>
</gene>
<comment type="similarity">
    <text evidence="1">Belongs to the ATP-dependent AMP-binding enzyme family.</text>
</comment>
<dbReference type="PANTHER" id="PTHR22754:SF32">
    <property type="entry name" value="DISCO-INTERACTING PROTEIN 2"/>
    <property type="match status" value="1"/>
</dbReference>
<feature type="domain" description="AMP-dependent ligase C-terminal" evidence="3">
    <location>
        <begin position="457"/>
        <end position="546"/>
    </location>
</feature>
<keyword evidence="5" id="KW-1185">Reference proteome</keyword>
<dbReference type="Gene3D" id="3.30.300.30">
    <property type="match status" value="1"/>
</dbReference>
<dbReference type="SUPFAM" id="SSF56801">
    <property type="entry name" value="Acetyl-CoA synthetase-like"/>
    <property type="match status" value="1"/>
</dbReference>
<protein>
    <submittedName>
        <fullName evidence="4">Fatty acyl-AMP ligase</fullName>
    </submittedName>
</protein>
<dbReference type="Gene3D" id="3.40.50.12780">
    <property type="entry name" value="N-terminal domain of ligase-like"/>
    <property type="match status" value="1"/>
</dbReference>
<dbReference type="Proteomes" id="UP001424441">
    <property type="component" value="Unassembled WGS sequence"/>
</dbReference>
<proteinExistence type="inferred from homology"/>
<evidence type="ECO:0000313" key="4">
    <source>
        <dbReference type="EMBL" id="GAA0609300.1"/>
    </source>
</evidence>
<dbReference type="InterPro" id="IPR000873">
    <property type="entry name" value="AMP-dep_synth/lig_dom"/>
</dbReference>
<evidence type="ECO:0000259" key="3">
    <source>
        <dbReference type="Pfam" id="PF14535"/>
    </source>
</evidence>
<evidence type="ECO:0000259" key="2">
    <source>
        <dbReference type="Pfam" id="PF00501"/>
    </source>
</evidence>
<dbReference type="Pfam" id="PF00501">
    <property type="entry name" value="AMP-binding"/>
    <property type="match status" value="1"/>
</dbReference>
<accession>A0ABN1GDK7</accession>
<dbReference type="NCBIfam" id="NF006624">
    <property type="entry name" value="PRK09192.1"/>
    <property type="match status" value="1"/>
</dbReference>
<dbReference type="InterPro" id="IPR028154">
    <property type="entry name" value="AMP-dep_Lig_C"/>
</dbReference>
<dbReference type="InterPro" id="IPR020845">
    <property type="entry name" value="AMP-binding_CS"/>
</dbReference>
<dbReference type="PROSITE" id="PS00455">
    <property type="entry name" value="AMP_BINDING"/>
    <property type="match status" value="1"/>
</dbReference>
<dbReference type="InterPro" id="IPR045851">
    <property type="entry name" value="AMP-bd_C_sf"/>
</dbReference>
<dbReference type="Pfam" id="PF14535">
    <property type="entry name" value="AMP-binding_C_2"/>
    <property type="match status" value="1"/>
</dbReference>
<organism evidence="4 5">
    <name type="scientific">Paenochrobactrum glaciei</name>
    <dbReference type="NCBI Taxonomy" id="486407"/>
    <lineage>
        <taxon>Bacteria</taxon>
        <taxon>Pseudomonadati</taxon>
        <taxon>Pseudomonadota</taxon>
        <taxon>Alphaproteobacteria</taxon>
        <taxon>Hyphomicrobiales</taxon>
        <taxon>Brucellaceae</taxon>
        <taxon>Paenochrobactrum</taxon>
    </lineage>
</organism>
<dbReference type="RefSeq" id="WP_343806329.1">
    <property type="nucleotide sequence ID" value="NZ_BAAADE010000006.1"/>
</dbReference>
<sequence length="558" mass="60879">MAATPEIPFSSTQLAQRVGDFDTIVQALDYAAQGTTGLCFYDSKGILQQTASYQNLRERARCAGRKLNGLGLKRGDRVAIIADTCAEFFTLFYGCQYAGLIACPLPLTIYLGGKSAYITRIAGLLKAADARLLCLPDALDALKAEFATVSPVQSLCFSEIESLKEHQDAEPLGANEQAYIQFSSGSTSEPKGIMISQHAISHNARAILRECIRISPEDRAFSWLPLYHDMGLVGFSIAPLFAQTTVDYISPTSFARRPLLWLQLIAQNQCSITYAPVFGYKLAASRFKQQENQFDLSKIKVAGIGGDMIHADQLELFSQTFAPTGFNSQSFTPSYGMAESTLLVAYRHGIKTDQINKDALEKDQIAVPDQNPVTSLTLTICGHALQNHKLFVGDANGTPKAERHIGHIYIAGPSLLSGYCNSEADSGDYLDTGDMGYLCAGEIVITGRYKDMIAINGRNIWPQDIENTVNRLEGLSNARVACFSANENGQETVIILVESVLTDQNASDELIARIKAAINASEGISTKIQLIPLKTLEYTSSGKLSRARARQFYLSQGR</sequence>
<comment type="caution">
    <text evidence="4">The sequence shown here is derived from an EMBL/GenBank/DDBJ whole genome shotgun (WGS) entry which is preliminary data.</text>
</comment>
<feature type="domain" description="AMP-dependent synthetase/ligase" evidence="2">
    <location>
        <begin position="48"/>
        <end position="419"/>
    </location>
</feature>
<evidence type="ECO:0000313" key="5">
    <source>
        <dbReference type="Proteomes" id="UP001424441"/>
    </source>
</evidence>
<reference evidence="4 5" key="1">
    <citation type="journal article" date="2019" name="Int. J. Syst. Evol. Microbiol.">
        <title>The Global Catalogue of Microorganisms (GCM) 10K type strain sequencing project: providing services to taxonomists for standard genome sequencing and annotation.</title>
        <authorList>
            <consortium name="The Broad Institute Genomics Platform"/>
            <consortium name="The Broad Institute Genome Sequencing Center for Infectious Disease"/>
            <person name="Wu L."/>
            <person name="Ma J."/>
        </authorList>
    </citation>
    <scope>NUCLEOTIDE SEQUENCE [LARGE SCALE GENOMIC DNA]</scope>
    <source>
        <strain evidence="4 5">JCM 15115</strain>
    </source>
</reference>
<evidence type="ECO:0000256" key="1">
    <source>
        <dbReference type="ARBA" id="ARBA00006432"/>
    </source>
</evidence>
<dbReference type="InterPro" id="IPR042099">
    <property type="entry name" value="ANL_N_sf"/>
</dbReference>
<name>A0ABN1GDK7_9HYPH</name>
<dbReference type="GO" id="GO:0016874">
    <property type="term" value="F:ligase activity"/>
    <property type="evidence" value="ECO:0007669"/>
    <property type="project" value="UniProtKB-KW"/>
</dbReference>